<feature type="compositionally biased region" description="Acidic residues" evidence="4">
    <location>
        <begin position="958"/>
        <end position="974"/>
    </location>
</feature>
<feature type="compositionally biased region" description="Low complexity" evidence="4">
    <location>
        <begin position="735"/>
        <end position="747"/>
    </location>
</feature>
<keyword evidence="5" id="KW-1133">Transmembrane helix</keyword>
<dbReference type="AlphaFoldDB" id="B7GEJ2"/>
<keyword evidence="1" id="KW-0479">Metal-binding</keyword>
<dbReference type="GO" id="GO:0008270">
    <property type="term" value="F:zinc ion binding"/>
    <property type="evidence" value="ECO:0007669"/>
    <property type="project" value="UniProtKB-KW"/>
</dbReference>
<feature type="compositionally biased region" description="Low complexity" evidence="4">
    <location>
        <begin position="376"/>
        <end position="389"/>
    </location>
</feature>
<feature type="compositionally biased region" description="Basic and acidic residues" evidence="4">
    <location>
        <begin position="323"/>
        <end position="337"/>
    </location>
</feature>
<dbReference type="Proteomes" id="UP000000759">
    <property type="component" value="Chromosome 31"/>
</dbReference>
<evidence type="ECO:0000313" key="7">
    <source>
        <dbReference type="EMBL" id="EEC42981.1"/>
    </source>
</evidence>
<dbReference type="Pfam" id="PF02135">
    <property type="entry name" value="zf-TAZ"/>
    <property type="match status" value="1"/>
</dbReference>
<evidence type="ECO:0000256" key="4">
    <source>
        <dbReference type="SAM" id="MobiDB-lite"/>
    </source>
</evidence>
<dbReference type="PaxDb" id="2850-Phatr41559"/>
<organism evidence="7 8">
    <name type="scientific">Phaeodactylum tricornutum (strain CCAP 1055/1)</name>
    <dbReference type="NCBI Taxonomy" id="556484"/>
    <lineage>
        <taxon>Eukaryota</taxon>
        <taxon>Sar</taxon>
        <taxon>Stramenopiles</taxon>
        <taxon>Ochrophyta</taxon>
        <taxon>Bacillariophyta</taxon>
        <taxon>Bacillariophyceae</taxon>
        <taxon>Bacillariophycidae</taxon>
        <taxon>Naviculales</taxon>
        <taxon>Phaeodactylaceae</taxon>
        <taxon>Phaeodactylum</taxon>
    </lineage>
</organism>
<dbReference type="GeneID" id="7199398"/>
<feature type="domain" description="TAZ-type" evidence="6">
    <location>
        <begin position="1003"/>
        <end position="1090"/>
    </location>
</feature>
<accession>B7GEJ2</accession>
<proteinExistence type="predicted"/>
<evidence type="ECO:0000259" key="6">
    <source>
        <dbReference type="PROSITE" id="PS50134"/>
    </source>
</evidence>
<dbReference type="HOGENOM" id="CLU_278058_0_0_1"/>
<feature type="compositionally biased region" description="Low complexity" evidence="4">
    <location>
        <begin position="199"/>
        <end position="208"/>
    </location>
</feature>
<dbReference type="RefSeq" id="XP_002185494.1">
    <property type="nucleotide sequence ID" value="XM_002185458.1"/>
</dbReference>
<feature type="compositionally biased region" description="Low complexity" evidence="4">
    <location>
        <begin position="941"/>
        <end position="957"/>
    </location>
</feature>
<gene>
    <name evidence="7" type="ORF">PHATRDRAFT_41559</name>
</gene>
<dbReference type="EMBL" id="CM000633">
    <property type="protein sequence ID" value="EEC42981.1"/>
    <property type="molecule type" value="Genomic_DNA"/>
</dbReference>
<dbReference type="InterPro" id="IPR035898">
    <property type="entry name" value="TAZ_dom_sf"/>
</dbReference>
<evidence type="ECO:0000313" key="8">
    <source>
        <dbReference type="Proteomes" id="UP000000759"/>
    </source>
</evidence>
<feature type="compositionally biased region" description="Polar residues" evidence="4">
    <location>
        <begin position="180"/>
        <end position="198"/>
    </location>
</feature>
<keyword evidence="5" id="KW-0812">Transmembrane</keyword>
<evidence type="ECO:0000256" key="2">
    <source>
        <dbReference type="ARBA" id="ARBA00022771"/>
    </source>
</evidence>
<feature type="region of interest" description="Disordered" evidence="4">
    <location>
        <begin position="318"/>
        <end position="437"/>
    </location>
</feature>
<reference evidence="7 8" key="1">
    <citation type="journal article" date="2008" name="Nature">
        <title>The Phaeodactylum genome reveals the evolutionary history of diatom genomes.</title>
        <authorList>
            <person name="Bowler C."/>
            <person name="Allen A.E."/>
            <person name="Badger J.H."/>
            <person name="Grimwood J."/>
            <person name="Jabbari K."/>
            <person name="Kuo A."/>
            <person name="Maheswari U."/>
            <person name="Martens C."/>
            <person name="Maumus F."/>
            <person name="Otillar R.P."/>
            <person name="Rayko E."/>
            <person name="Salamov A."/>
            <person name="Vandepoele K."/>
            <person name="Beszteri B."/>
            <person name="Gruber A."/>
            <person name="Heijde M."/>
            <person name="Katinka M."/>
            <person name="Mock T."/>
            <person name="Valentin K."/>
            <person name="Verret F."/>
            <person name="Berges J.A."/>
            <person name="Brownlee C."/>
            <person name="Cadoret J.P."/>
            <person name="Chiovitti A."/>
            <person name="Choi C.J."/>
            <person name="Coesel S."/>
            <person name="De Martino A."/>
            <person name="Detter J.C."/>
            <person name="Durkin C."/>
            <person name="Falciatore A."/>
            <person name="Fournet J."/>
            <person name="Haruta M."/>
            <person name="Huysman M.J."/>
            <person name="Jenkins B.D."/>
            <person name="Jiroutova K."/>
            <person name="Jorgensen R.E."/>
            <person name="Joubert Y."/>
            <person name="Kaplan A."/>
            <person name="Kroger N."/>
            <person name="Kroth P.G."/>
            <person name="La Roche J."/>
            <person name="Lindquist E."/>
            <person name="Lommer M."/>
            <person name="Martin-Jezequel V."/>
            <person name="Lopez P.J."/>
            <person name="Lucas S."/>
            <person name="Mangogna M."/>
            <person name="McGinnis K."/>
            <person name="Medlin L.K."/>
            <person name="Montsant A."/>
            <person name="Oudot-Le Secq M.P."/>
            <person name="Napoli C."/>
            <person name="Obornik M."/>
            <person name="Parker M.S."/>
            <person name="Petit J.L."/>
            <person name="Porcel B.M."/>
            <person name="Poulsen N."/>
            <person name="Robison M."/>
            <person name="Rychlewski L."/>
            <person name="Rynearson T.A."/>
            <person name="Schmutz J."/>
            <person name="Shapiro H."/>
            <person name="Siaut M."/>
            <person name="Stanley M."/>
            <person name="Sussman M.R."/>
            <person name="Taylor A.R."/>
            <person name="Vardi A."/>
            <person name="von Dassow P."/>
            <person name="Vyverman W."/>
            <person name="Willis A."/>
            <person name="Wyrwicz L.S."/>
            <person name="Rokhsar D.S."/>
            <person name="Weissenbach J."/>
            <person name="Armbrust E.V."/>
            <person name="Green B.R."/>
            <person name="Van de Peer Y."/>
            <person name="Grigoriev I.V."/>
        </authorList>
    </citation>
    <scope>NUCLEOTIDE SEQUENCE [LARGE SCALE GENOMIC DNA]</scope>
    <source>
        <strain evidence="7 8">CCAP 1055/1</strain>
    </source>
</reference>
<feature type="non-terminal residue" evidence="7">
    <location>
        <position position="1"/>
    </location>
</feature>
<dbReference type="eggNOG" id="ENOG502S1FW">
    <property type="taxonomic scope" value="Eukaryota"/>
</dbReference>
<feature type="compositionally biased region" description="Polar residues" evidence="4">
    <location>
        <begin position="237"/>
        <end position="276"/>
    </location>
</feature>
<feature type="transmembrane region" description="Helical" evidence="5">
    <location>
        <begin position="86"/>
        <end position="109"/>
    </location>
</feature>
<evidence type="ECO:0000256" key="3">
    <source>
        <dbReference type="ARBA" id="ARBA00022833"/>
    </source>
</evidence>
<feature type="compositionally biased region" description="Low complexity" evidence="4">
    <location>
        <begin position="406"/>
        <end position="424"/>
    </location>
</feature>
<feature type="region of interest" description="Disordered" evidence="4">
    <location>
        <begin position="941"/>
        <end position="977"/>
    </location>
</feature>
<dbReference type="PROSITE" id="PS50134">
    <property type="entry name" value="ZF_TAZ"/>
    <property type="match status" value="1"/>
</dbReference>
<keyword evidence="5" id="KW-0472">Membrane</keyword>
<name>B7GEJ2_PHATC</name>
<dbReference type="OrthoDB" id="200182at2759"/>
<dbReference type="InParanoid" id="B7GEJ2"/>
<sequence length="1148" mass="124372">VGRLALTLRRRLAGISAAEPLSSVTTVVFGLAKTAQGDARSFLFWAGKAAEIVKKAPCDTENEETTVGAKTERIAQHRTDRRQRHVLMVTMAIPTNVCLLLSEIFRFLMMEMEEHDLAQQKDPGKVSSCSDSKGEGHALEVQLVYVSSAVGFRVSWRSASSLLSSRGRGYPILSDGCGARSQSTNEAVSRTTDSSNHTLLQNSNLSQQPPLPLLLPATDSLRHPANPLYSRNRSHDTNSAIGVSDPATHTSRAMSSHTSLQYSSSGGIANISTTTDPPHKRLKLDHAMSHTSLGNPSLSYHDFAAHYDSRSTLHTSSTMDLGVLRKEDSLGMMRKDGDDEDDENDQNDPISSTAVRQATVQPTALPNESAKPTHPTTANVATTNSVSSSDSLRDLSAHRPQHPQNTTRLPVSSSTTTVTSGSNSPLSAGPVSAQAPPSPLLPLKATKMSHLRQKYMQELEYMLCEFQKLERQLLGAKATTAESAGSRERREKLHSFITHLSDTIQNIQTGCQLESEGKSTVGEASKQDIAQEAALADLTCEKGEEENVQKLEEHILANLLPVKVRLKKQLAAQQGAKHNPAGMPVAQRGLVAPSEGGKGTFAAAAEERRKQLADAAAAAQGFDHTHVPAEPVHPDQTQFGKPLQGNGSSLTRNLHGSTLGSAIKVGTDKSKILFAGLAIGSSQVKSSVNAASSVHQLVIKDPALLELARQQSASKQQEDLPPQTQQEDSPTQSKPNSLLPPSSSEPNDSPEDTNRKAISLKVSPAVASAAALAASEQPDAVLSKAPPSRLDDVDATYPDMPSAALTDEERRTLRRLKRRKKRRKRKAEATPVTAAATAAPVINRHHKPTTKKRGPRTVEYMCALCNEVYNSTCDYNPWWALAQHDCPKCRKNQIPRVDISAPANTIEYHPALLAHADENGGSTPTPPAAIVKPVTTVSAPVTSVPKCGNDSDSFGSDLSDDDLDGLLSDTDSEGSGEIGMERIDALSPAEQAENEYFGVEYKGPKLKDSEAARLLILMGHASTCPCKHQSIKHRETCRNTKWMMLHVRDCPGTTSSFDVCPFPWCRKVKHLLYHLVSCRDAKHCEICSPTKLNQNMILLKGLNQHRFMQYRERLIGRGKALTKVSNSAPKNTPAQAQHKTFIDVSQML</sequence>
<dbReference type="InterPro" id="IPR000197">
    <property type="entry name" value="Znf_TAZ"/>
</dbReference>
<feature type="region of interest" description="Disordered" evidence="4">
    <location>
        <begin position="176"/>
        <end position="281"/>
    </location>
</feature>
<feature type="region of interest" description="Disordered" evidence="4">
    <location>
        <begin position="774"/>
        <end position="807"/>
    </location>
</feature>
<dbReference type="KEGG" id="pti:PHATRDRAFT_41559"/>
<dbReference type="Gene3D" id="1.20.1020.10">
    <property type="entry name" value="TAZ domain"/>
    <property type="match status" value="1"/>
</dbReference>
<feature type="compositionally biased region" description="Polar residues" evidence="4">
    <location>
        <begin position="349"/>
        <end position="366"/>
    </location>
</feature>
<reference evidence="8" key="2">
    <citation type="submission" date="2008-08" db="EMBL/GenBank/DDBJ databases">
        <authorList>
            <consortium name="Diatom Consortium"/>
            <person name="Grigoriev I."/>
            <person name="Grimwood J."/>
            <person name="Kuo A."/>
            <person name="Otillar R.P."/>
            <person name="Salamov A."/>
            <person name="Detter J.C."/>
            <person name="Lindquist E."/>
            <person name="Shapiro H."/>
            <person name="Lucas S."/>
            <person name="Glavina del Rio T."/>
            <person name="Pitluck S."/>
            <person name="Rokhsar D."/>
            <person name="Bowler C."/>
        </authorList>
    </citation>
    <scope>GENOME REANNOTATION</scope>
    <source>
        <strain evidence="8">CCAP 1055/1</strain>
    </source>
</reference>
<feature type="compositionally biased region" description="Polar residues" evidence="4">
    <location>
        <begin position="722"/>
        <end position="734"/>
    </location>
</feature>
<evidence type="ECO:0000256" key="1">
    <source>
        <dbReference type="ARBA" id="ARBA00022723"/>
    </source>
</evidence>
<feature type="region of interest" description="Disordered" evidence="4">
    <location>
        <begin position="709"/>
        <end position="754"/>
    </location>
</feature>
<protein>
    <recommendedName>
        <fullName evidence="6">TAZ-type domain-containing protein</fullName>
    </recommendedName>
</protein>
<keyword evidence="8" id="KW-1185">Reference proteome</keyword>
<evidence type="ECO:0000256" key="5">
    <source>
        <dbReference type="SAM" id="Phobius"/>
    </source>
</evidence>
<dbReference type="SUPFAM" id="SSF57933">
    <property type="entry name" value="TAZ domain"/>
    <property type="match status" value="1"/>
</dbReference>
<keyword evidence="3" id="KW-0862">Zinc</keyword>
<keyword evidence="2" id="KW-0863">Zinc-finger</keyword>